<keyword evidence="2" id="KW-1185">Reference proteome</keyword>
<dbReference type="AlphaFoldDB" id="A0A9W4E9F0"/>
<comment type="caution">
    <text evidence="1">The sequence shown here is derived from an EMBL/GenBank/DDBJ whole genome shotgun (WGS) entry which is preliminary data.</text>
</comment>
<sequence>MLLHMPFVIALAAVTIFLKRKSALKSSHALACGAFGFYLADTSLAGSIHAASANLLGMLGTLGV</sequence>
<name>A0A9W4E9F0_9ACTN</name>
<reference evidence="1" key="1">
    <citation type="submission" date="2021-06" db="EMBL/GenBank/DDBJ databases">
        <authorList>
            <person name="Arsene-Ploetze F."/>
        </authorList>
    </citation>
    <scope>NUCLEOTIDE SEQUENCE</scope>
    <source>
        <strain evidence="1">SBRY1</strain>
    </source>
</reference>
<protein>
    <submittedName>
        <fullName evidence="1">Uncharacterized protein</fullName>
    </submittedName>
</protein>
<dbReference type="Proteomes" id="UP001153328">
    <property type="component" value="Unassembled WGS sequence"/>
</dbReference>
<proteinExistence type="predicted"/>
<evidence type="ECO:0000313" key="1">
    <source>
        <dbReference type="EMBL" id="CAG7627895.1"/>
    </source>
</evidence>
<accession>A0A9W4E9F0</accession>
<organism evidence="1 2">
    <name type="scientific">Actinacidiphila bryophytorum</name>
    <dbReference type="NCBI Taxonomy" id="1436133"/>
    <lineage>
        <taxon>Bacteria</taxon>
        <taxon>Bacillati</taxon>
        <taxon>Actinomycetota</taxon>
        <taxon>Actinomycetes</taxon>
        <taxon>Kitasatosporales</taxon>
        <taxon>Streptomycetaceae</taxon>
        <taxon>Actinacidiphila</taxon>
    </lineage>
</organism>
<gene>
    <name evidence="1" type="ORF">SBRY_20411</name>
</gene>
<evidence type="ECO:0000313" key="2">
    <source>
        <dbReference type="Proteomes" id="UP001153328"/>
    </source>
</evidence>
<dbReference type="RefSeq" id="WP_205042521.1">
    <property type="nucleotide sequence ID" value="NZ_CAJVAX010000012.1"/>
</dbReference>
<dbReference type="EMBL" id="CAJVAX010000012">
    <property type="protein sequence ID" value="CAG7627895.1"/>
    <property type="molecule type" value="Genomic_DNA"/>
</dbReference>